<dbReference type="Gene3D" id="3.40.30.10">
    <property type="entry name" value="Glutaredoxin"/>
    <property type="match status" value="1"/>
</dbReference>
<feature type="domain" description="Thioredoxin" evidence="6">
    <location>
        <begin position="85"/>
        <end position="249"/>
    </location>
</feature>
<dbReference type="PANTHER" id="PTHR42801">
    <property type="entry name" value="THIOREDOXIN-DEPENDENT PEROXIDE REDUCTASE"/>
    <property type="match status" value="1"/>
</dbReference>
<comment type="caution">
    <text evidence="7">The sequence shown here is derived from an EMBL/GenBank/DDBJ whole genome shotgun (WGS) entry which is preliminary data.</text>
</comment>
<dbReference type="InterPro" id="IPR013766">
    <property type="entry name" value="Thioredoxin_domain"/>
</dbReference>
<keyword evidence="2" id="KW-0049">Antioxidant</keyword>
<dbReference type="InterPro" id="IPR036249">
    <property type="entry name" value="Thioredoxin-like_sf"/>
</dbReference>
<dbReference type="PANTHER" id="PTHR42801:SF21">
    <property type="entry name" value="BCPB PROTEIN"/>
    <property type="match status" value="1"/>
</dbReference>
<keyword evidence="5" id="KW-0676">Redox-active center</keyword>
<evidence type="ECO:0000256" key="5">
    <source>
        <dbReference type="ARBA" id="ARBA00023284"/>
    </source>
</evidence>
<dbReference type="CDD" id="cd03017">
    <property type="entry name" value="PRX_BCP"/>
    <property type="match status" value="1"/>
</dbReference>
<accession>A0ABS5RH95</accession>
<dbReference type="Pfam" id="PF08534">
    <property type="entry name" value="Redoxin"/>
    <property type="match status" value="1"/>
</dbReference>
<dbReference type="InterPro" id="IPR050924">
    <property type="entry name" value="Peroxiredoxin_BCP/PrxQ"/>
</dbReference>
<gene>
    <name evidence="7" type="ORF">KIH27_08715</name>
</gene>
<dbReference type="SUPFAM" id="SSF52833">
    <property type="entry name" value="Thioredoxin-like"/>
    <property type="match status" value="1"/>
</dbReference>
<keyword evidence="4" id="KW-1015">Disulfide bond</keyword>
<dbReference type="InterPro" id="IPR013740">
    <property type="entry name" value="Redoxin"/>
</dbReference>
<protein>
    <submittedName>
        <fullName evidence="7">Peroxiredoxin</fullName>
    </submittedName>
</protein>
<evidence type="ECO:0000313" key="7">
    <source>
        <dbReference type="EMBL" id="MBS9533665.1"/>
    </source>
</evidence>
<evidence type="ECO:0000256" key="2">
    <source>
        <dbReference type="ARBA" id="ARBA00022862"/>
    </source>
</evidence>
<evidence type="ECO:0000256" key="1">
    <source>
        <dbReference type="ARBA" id="ARBA00022559"/>
    </source>
</evidence>
<dbReference type="Proteomes" id="UP001519535">
    <property type="component" value="Unassembled WGS sequence"/>
</dbReference>
<sequence>MLAAAFDGGADWVRLRTDERNQRSAAAILKLAGVTELPSRLEPQWIRADGTVRTSRMFAIPRPHPDYTRLPAGLPEPVDDGAAAHLPGLVLPPLTLVGTTGDRVRVDALGPCRTVLYCYPLTGRPGIALPDGWDEIPGARGCTAQACDFRDHHADLLAAGAARVYGVSSQDSDYQQEVVERLHLPFPMLADPDLALADALRMPTFRAGGARLYRRLTLIVADGVIEHVFYPVFPPNQHAGQVLRWLRSG</sequence>
<keyword evidence="3" id="KW-0560">Oxidoreductase</keyword>
<reference evidence="7 8" key="1">
    <citation type="submission" date="2021-05" db="EMBL/GenBank/DDBJ databases">
        <title>Mycobacterium acidophilum sp. nov., an extremely acid-tolerant member of the genus Mycobacterium.</title>
        <authorList>
            <person name="Xia J."/>
        </authorList>
    </citation>
    <scope>NUCLEOTIDE SEQUENCE [LARGE SCALE GENOMIC DNA]</scope>
    <source>
        <strain evidence="7 8">M1</strain>
    </source>
</reference>
<name>A0ABS5RH95_9MYCO</name>
<proteinExistence type="predicted"/>
<keyword evidence="1" id="KW-0575">Peroxidase</keyword>
<evidence type="ECO:0000256" key="4">
    <source>
        <dbReference type="ARBA" id="ARBA00023157"/>
    </source>
</evidence>
<dbReference type="PROSITE" id="PS51352">
    <property type="entry name" value="THIOREDOXIN_2"/>
    <property type="match status" value="1"/>
</dbReference>
<dbReference type="EMBL" id="JAHCLR010000013">
    <property type="protein sequence ID" value="MBS9533665.1"/>
    <property type="molecule type" value="Genomic_DNA"/>
</dbReference>
<keyword evidence="8" id="KW-1185">Reference proteome</keyword>
<evidence type="ECO:0000259" key="6">
    <source>
        <dbReference type="PROSITE" id="PS51352"/>
    </source>
</evidence>
<evidence type="ECO:0000256" key="3">
    <source>
        <dbReference type="ARBA" id="ARBA00023002"/>
    </source>
</evidence>
<evidence type="ECO:0000313" key="8">
    <source>
        <dbReference type="Proteomes" id="UP001519535"/>
    </source>
</evidence>
<organism evidence="7 8">
    <name type="scientific">Mycolicibacter acidiphilus</name>
    <dbReference type="NCBI Taxonomy" id="2835306"/>
    <lineage>
        <taxon>Bacteria</taxon>
        <taxon>Bacillati</taxon>
        <taxon>Actinomycetota</taxon>
        <taxon>Actinomycetes</taxon>
        <taxon>Mycobacteriales</taxon>
        <taxon>Mycobacteriaceae</taxon>
        <taxon>Mycolicibacter</taxon>
    </lineage>
</organism>